<dbReference type="NCBIfam" id="TIGR00077">
    <property type="entry name" value="lspA"/>
    <property type="match status" value="1"/>
</dbReference>
<keyword evidence="8 9" id="KW-0472">Membrane</keyword>
<evidence type="ECO:0000256" key="7">
    <source>
        <dbReference type="ARBA" id="ARBA00022989"/>
    </source>
</evidence>
<dbReference type="AlphaFoldDB" id="A0A9D2RYN1"/>
<organism evidence="12 13">
    <name type="scientific">Candidatus Acutalibacter ornithocaccae</name>
    <dbReference type="NCBI Taxonomy" id="2838416"/>
    <lineage>
        <taxon>Bacteria</taxon>
        <taxon>Bacillati</taxon>
        <taxon>Bacillota</taxon>
        <taxon>Clostridia</taxon>
        <taxon>Eubacteriales</taxon>
        <taxon>Acutalibacteraceae</taxon>
        <taxon>Acutalibacter</taxon>
    </lineage>
</organism>
<comment type="caution">
    <text evidence="9">Lacks conserved residue(s) required for the propagation of feature annotation.</text>
</comment>
<dbReference type="PANTHER" id="PTHR33695:SF1">
    <property type="entry name" value="LIPOPROTEIN SIGNAL PEPTIDASE"/>
    <property type="match status" value="1"/>
</dbReference>
<dbReference type="HAMAP" id="MF_00161">
    <property type="entry name" value="LspA"/>
    <property type="match status" value="1"/>
</dbReference>
<comment type="pathway">
    <text evidence="9">Protein modification; lipoprotein biosynthesis (signal peptide cleavage).</text>
</comment>
<evidence type="ECO:0000256" key="2">
    <source>
        <dbReference type="ARBA" id="ARBA00022475"/>
    </source>
</evidence>
<sequence length="143" mass="16071">MLKYFVLRDLRPVGTVTVIPGLLELTYVENTGAAFGLFKQVMWLVVAVTVVATVAIVVLLFRYKRHSFFSYTTAALLMAGGIGNLIDRIAHGFVVDYIHVLFFDYVFNFADCCITVGAVLFVIHVLFFTREGKETLPREPESK</sequence>
<reference evidence="12" key="2">
    <citation type="submission" date="2021-04" db="EMBL/GenBank/DDBJ databases">
        <authorList>
            <person name="Gilroy R."/>
        </authorList>
    </citation>
    <scope>NUCLEOTIDE SEQUENCE</scope>
    <source>
        <strain evidence="12">ChiBcolR8-3208</strain>
    </source>
</reference>
<accession>A0A9D2RYN1</accession>
<keyword evidence="4 9" id="KW-0812">Transmembrane</keyword>
<dbReference type="EMBL" id="DWXZ01000032">
    <property type="protein sequence ID" value="HJB36814.1"/>
    <property type="molecule type" value="Genomic_DNA"/>
</dbReference>
<gene>
    <name evidence="9 12" type="primary">lspA</name>
    <name evidence="12" type="ORF">H9942_01940</name>
</gene>
<evidence type="ECO:0000256" key="3">
    <source>
        <dbReference type="ARBA" id="ARBA00022670"/>
    </source>
</evidence>
<protein>
    <recommendedName>
        <fullName evidence="9">Lipoprotein signal peptidase</fullName>
        <ecNumber evidence="9">3.4.23.36</ecNumber>
    </recommendedName>
    <alternativeName>
        <fullName evidence="9">Prolipoprotein signal peptidase</fullName>
    </alternativeName>
    <alternativeName>
        <fullName evidence="9">Signal peptidase II</fullName>
        <shortName evidence="9">SPase II</shortName>
    </alternativeName>
</protein>
<feature type="transmembrane region" description="Helical" evidence="9">
    <location>
        <begin position="106"/>
        <end position="128"/>
    </location>
</feature>
<evidence type="ECO:0000256" key="11">
    <source>
        <dbReference type="RuleBase" id="RU004181"/>
    </source>
</evidence>
<name>A0A9D2RYN1_9FIRM</name>
<dbReference type="GO" id="GO:0005886">
    <property type="term" value="C:plasma membrane"/>
    <property type="evidence" value="ECO:0007669"/>
    <property type="project" value="UniProtKB-SubCell"/>
</dbReference>
<evidence type="ECO:0000256" key="4">
    <source>
        <dbReference type="ARBA" id="ARBA00022692"/>
    </source>
</evidence>
<evidence type="ECO:0000256" key="1">
    <source>
        <dbReference type="ARBA" id="ARBA00006139"/>
    </source>
</evidence>
<dbReference type="InterPro" id="IPR001872">
    <property type="entry name" value="Peptidase_A8"/>
</dbReference>
<feature type="transmembrane region" description="Helical" evidence="9">
    <location>
        <begin position="41"/>
        <end position="61"/>
    </location>
</feature>
<evidence type="ECO:0000313" key="12">
    <source>
        <dbReference type="EMBL" id="HJB36814.1"/>
    </source>
</evidence>
<comment type="similarity">
    <text evidence="1 9 11">Belongs to the peptidase A8 family.</text>
</comment>
<comment type="catalytic activity">
    <reaction evidence="9 10">
        <text>Release of signal peptides from bacterial membrane prolipoproteins. Hydrolyzes -Xaa-Yaa-Zaa-|-(S,diacylglyceryl)Cys-, in which Xaa is hydrophobic (preferably Leu), and Yaa (Ala or Ser) and Zaa (Gly or Ala) have small, neutral side chains.</text>
        <dbReference type="EC" id="3.4.23.36"/>
    </reaction>
</comment>
<keyword evidence="5 9" id="KW-0064">Aspartyl protease</keyword>
<keyword evidence="2 9" id="KW-1003">Cell membrane</keyword>
<dbReference type="GO" id="GO:0004190">
    <property type="term" value="F:aspartic-type endopeptidase activity"/>
    <property type="evidence" value="ECO:0007669"/>
    <property type="project" value="UniProtKB-UniRule"/>
</dbReference>
<keyword evidence="3 9" id="KW-0645">Protease</keyword>
<dbReference type="EC" id="3.4.23.36" evidence="9"/>
<dbReference type="PRINTS" id="PR00781">
    <property type="entry name" value="LIPOSIGPTASE"/>
</dbReference>
<proteinExistence type="inferred from homology"/>
<feature type="active site" evidence="9">
    <location>
        <position position="111"/>
    </location>
</feature>
<dbReference type="PANTHER" id="PTHR33695">
    <property type="entry name" value="LIPOPROTEIN SIGNAL PEPTIDASE"/>
    <property type="match status" value="1"/>
</dbReference>
<dbReference type="Proteomes" id="UP000824214">
    <property type="component" value="Unassembled WGS sequence"/>
</dbReference>
<dbReference type="GO" id="GO:0006508">
    <property type="term" value="P:proteolysis"/>
    <property type="evidence" value="ECO:0007669"/>
    <property type="project" value="UniProtKB-KW"/>
</dbReference>
<evidence type="ECO:0000256" key="6">
    <source>
        <dbReference type="ARBA" id="ARBA00022801"/>
    </source>
</evidence>
<dbReference type="Pfam" id="PF01252">
    <property type="entry name" value="Peptidase_A8"/>
    <property type="match status" value="1"/>
</dbReference>
<keyword evidence="7 9" id="KW-1133">Transmembrane helix</keyword>
<comment type="caution">
    <text evidence="12">The sequence shown here is derived from an EMBL/GenBank/DDBJ whole genome shotgun (WGS) entry which is preliminary data.</text>
</comment>
<evidence type="ECO:0000256" key="10">
    <source>
        <dbReference type="RuleBase" id="RU000594"/>
    </source>
</evidence>
<evidence type="ECO:0000256" key="8">
    <source>
        <dbReference type="ARBA" id="ARBA00023136"/>
    </source>
</evidence>
<comment type="subcellular location">
    <subcellularLocation>
        <location evidence="9">Cell membrane</location>
        <topology evidence="9">Multi-pass membrane protein</topology>
    </subcellularLocation>
</comment>
<feature type="transmembrane region" description="Helical" evidence="9">
    <location>
        <begin position="68"/>
        <end position="86"/>
    </location>
</feature>
<keyword evidence="6 9" id="KW-0378">Hydrolase</keyword>
<comment type="function">
    <text evidence="9 10">This protein specifically catalyzes the removal of signal peptides from prolipoproteins.</text>
</comment>
<reference evidence="12" key="1">
    <citation type="journal article" date="2021" name="PeerJ">
        <title>Extensive microbial diversity within the chicken gut microbiome revealed by metagenomics and culture.</title>
        <authorList>
            <person name="Gilroy R."/>
            <person name="Ravi A."/>
            <person name="Getino M."/>
            <person name="Pursley I."/>
            <person name="Horton D.L."/>
            <person name="Alikhan N.F."/>
            <person name="Baker D."/>
            <person name="Gharbi K."/>
            <person name="Hall N."/>
            <person name="Watson M."/>
            <person name="Adriaenssens E.M."/>
            <person name="Foster-Nyarko E."/>
            <person name="Jarju S."/>
            <person name="Secka A."/>
            <person name="Antonio M."/>
            <person name="Oren A."/>
            <person name="Chaudhuri R.R."/>
            <person name="La Ragione R."/>
            <person name="Hildebrand F."/>
            <person name="Pallen M.J."/>
        </authorList>
    </citation>
    <scope>NUCLEOTIDE SEQUENCE</scope>
    <source>
        <strain evidence="12">ChiBcolR8-3208</strain>
    </source>
</reference>
<feature type="active site" evidence="9">
    <location>
        <position position="96"/>
    </location>
</feature>
<evidence type="ECO:0000256" key="5">
    <source>
        <dbReference type="ARBA" id="ARBA00022750"/>
    </source>
</evidence>
<evidence type="ECO:0000256" key="9">
    <source>
        <dbReference type="HAMAP-Rule" id="MF_00161"/>
    </source>
</evidence>
<evidence type="ECO:0000313" key="13">
    <source>
        <dbReference type="Proteomes" id="UP000824214"/>
    </source>
</evidence>
<dbReference type="PROSITE" id="PS00855">
    <property type="entry name" value="SPASE_II"/>
    <property type="match status" value="1"/>
</dbReference>